<feature type="domain" description="HAMP" evidence="10">
    <location>
        <begin position="213"/>
        <end position="265"/>
    </location>
</feature>
<dbReference type="SMART" id="SM00304">
    <property type="entry name" value="HAMP"/>
    <property type="match status" value="1"/>
</dbReference>
<dbReference type="PRINTS" id="PR00260">
    <property type="entry name" value="CHEMTRNSDUCR"/>
</dbReference>
<sequence>MFHIISSSIRNKLLLITGGGTALVLVAVAFGFLELRGSLNHYGQLVDRDLHTLSLIADLDDSFNAQLAAWNVLLITAEDETGLATAWRRLQNEHEAVRNALADATQGLEDPQLRVQLETFASGHTELREGYRAALEAFRQSGYRAHVGYQVLAEQHEELSGILFPIEQTIADQIAHDSAAATARAGRASMQSILFVALAVTVGFFVFITMVQRSILRPTQALVGDLRRLAGGDFSQPVARTTHDELGQIAESAEQLQTKLGGMLSEIGSAVAQMASAAEEMATVSEQTSEGMSIQQRETSQAAAAMNQLSTTVQEVARNTADAAQAAEEADREAQDGRRVVEATVDGITVLAEEVEKAAEAIQRLEQDSSDIGTVLSVIHGVADQTNLLALNAAIEAARAGDQGRGFAVVADEVRALAQRTQESTQEINDMIERLQTGTKKTVEAMAAGRDRARETVDQAEHAYKALSAITRAVSTIKEMSTHIASASEEQGAVAAEMDRNIIAINDVAERSAEGAGQTSRSSEELAGLAEQLSQLVSRFKIS</sequence>
<evidence type="ECO:0000256" key="3">
    <source>
        <dbReference type="ARBA" id="ARBA00022989"/>
    </source>
</evidence>
<keyword evidence="12" id="KW-1185">Reference proteome</keyword>
<evidence type="ECO:0000259" key="9">
    <source>
        <dbReference type="PROSITE" id="PS50111"/>
    </source>
</evidence>
<feature type="transmembrane region" description="Helical" evidence="8">
    <location>
        <begin position="12"/>
        <end position="33"/>
    </location>
</feature>
<evidence type="ECO:0000313" key="11">
    <source>
        <dbReference type="EMBL" id="RFA32610.1"/>
    </source>
</evidence>
<dbReference type="PROSITE" id="PS50885">
    <property type="entry name" value="HAMP"/>
    <property type="match status" value="1"/>
</dbReference>
<dbReference type="GO" id="GO:0016020">
    <property type="term" value="C:membrane"/>
    <property type="evidence" value="ECO:0007669"/>
    <property type="project" value="UniProtKB-SubCell"/>
</dbReference>
<comment type="caution">
    <text evidence="11">The sequence shown here is derived from an EMBL/GenBank/DDBJ whole genome shotgun (WGS) entry which is preliminary data.</text>
</comment>
<dbReference type="Proteomes" id="UP000256763">
    <property type="component" value="Unassembled WGS sequence"/>
</dbReference>
<dbReference type="Pfam" id="PF00672">
    <property type="entry name" value="HAMP"/>
    <property type="match status" value="1"/>
</dbReference>
<comment type="subcellular location">
    <subcellularLocation>
        <location evidence="1">Membrane</location>
        <topology evidence="1">Multi-pass membrane protein</topology>
    </subcellularLocation>
</comment>
<comment type="similarity">
    <text evidence="6">Belongs to the methyl-accepting chemotaxis (MCP) protein family.</text>
</comment>
<dbReference type="CDD" id="cd06225">
    <property type="entry name" value="HAMP"/>
    <property type="match status" value="1"/>
</dbReference>
<accession>A0A3E0WI08</accession>
<dbReference type="AlphaFoldDB" id="A0A3E0WI08"/>
<dbReference type="CDD" id="cd11386">
    <property type="entry name" value="MCP_signal"/>
    <property type="match status" value="1"/>
</dbReference>
<dbReference type="InterPro" id="IPR004090">
    <property type="entry name" value="Chemotax_Me-accpt_rcpt"/>
</dbReference>
<organism evidence="11 12">
    <name type="scientific">Alkalilimnicola ehrlichii</name>
    <dbReference type="NCBI Taxonomy" id="351052"/>
    <lineage>
        <taxon>Bacteria</taxon>
        <taxon>Pseudomonadati</taxon>
        <taxon>Pseudomonadota</taxon>
        <taxon>Gammaproteobacteria</taxon>
        <taxon>Chromatiales</taxon>
        <taxon>Ectothiorhodospiraceae</taxon>
        <taxon>Alkalilimnicola</taxon>
    </lineage>
</organism>
<dbReference type="Pfam" id="PF00015">
    <property type="entry name" value="MCPsignal"/>
    <property type="match status" value="1"/>
</dbReference>
<dbReference type="InterPro" id="IPR004089">
    <property type="entry name" value="MCPsignal_dom"/>
</dbReference>
<dbReference type="SUPFAM" id="SSF58104">
    <property type="entry name" value="Methyl-accepting chemotaxis protein (MCP) signaling domain"/>
    <property type="match status" value="1"/>
</dbReference>
<dbReference type="SMART" id="SM00283">
    <property type="entry name" value="MA"/>
    <property type="match status" value="1"/>
</dbReference>
<dbReference type="PANTHER" id="PTHR32089">
    <property type="entry name" value="METHYL-ACCEPTING CHEMOTAXIS PROTEIN MCPB"/>
    <property type="match status" value="1"/>
</dbReference>
<evidence type="ECO:0000256" key="7">
    <source>
        <dbReference type="PROSITE-ProRule" id="PRU00284"/>
    </source>
</evidence>
<keyword evidence="5 7" id="KW-0807">Transducer</keyword>
<evidence type="ECO:0000256" key="6">
    <source>
        <dbReference type="ARBA" id="ARBA00029447"/>
    </source>
</evidence>
<dbReference type="PROSITE" id="PS50111">
    <property type="entry name" value="CHEMOTAXIS_TRANSDUC_2"/>
    <property type="match status" value="1"/>
</dbReference>
<name>A0A3E0WI08_9GAMM</name>
<dbReference type="PANTHER" id="PTHR32089:SF119">
    <property type="entry name" value="METHYL-ACCEPTING CHEMOTAXIS PROTEIN CTPL"/>
    <property type="match status" value="1"/>
</dbReference>
<evidence type="ECO:0000256" key="8">
    <source>
        <dbReference type="SAM" id="Phobius"/>
    </source>
</evidence>
<evidence type="ECO:0000256" key="1">
    <source>
        <dbReference type="ARBA" id="ARBA00004141"/>
    </source>
</evidence>
<protein>
    <recommendedName>
        <fullName evidence="13">Methyl-accepting chemotaxis protein</fullName>
    </recommendedName>
</protein>
<evidence type="ECO:0008006" key="13">
    <source>
        <dbReference type="Google" id="ProtNLM"/>
    </source>
</evidence>
<evidence type="ECO:0000259" key="10">
    <source>
        <dbReference type="PROSITE" id="PS50885"/>
    </source>
</evidence>
<keyword evidence="2 8" id="KW-0812">Transmembrane</keyword>
<dbReference type="InterPro" id="IPR003660">
    <property type="entry name" value="HAMP_dom"/>
</dbReference>
<keyword evidence="4 8" id="KW-0472">Membrane</keyword>
<feature type="transmembrane region" description="Helical" evidence="8">
    <location>
        <begin position="193"/>
        <end position="211"/>
    </location>
</feature>
<dbReference type="GO" id="GO:0007165">
    <property type="term" value="P:signal transduction"/>
    <property type="evidence" value="ECO:0007669"/>
    <property type="project" value="UniProtKB-KW"/>
</dbReference>
<evidence type="ECO:0000256" key="2">
    <source>
        <dbReference type="ARBA" id="ARBA00022692"/>
    </source>
</evidence>
<dbReference type="RefSeq" id="WP_116303779.1">
    <property type="nucleotide sequence ID" value="NZ_NFZV01000028.1"/>
</dbReference>
<dbReference type="EMBL" id="NFZW01000027">
    <property type="protein sequence ID" value="RFA32610.1"/>
    <property type="molecule type" value="Genomic_DNA"/>
</dbReference>
<evidence type="ECO:0000313" key="12">
    <source>
        <dbReference type="Proteomes" id="UP000256763"/>
    </source>
</evidence>
<proteinExistence type="inferred from homology"/>
<dbReference type="FunFam" id="1.10.287.950:FF:000001">
    <property type="entry name" value="Methyl-accepting chemotaxis sensory transducer"/>
    <property type="match status" value="1"/>
</dbReference>
<evidence type="ECO:0000256" key="5">
    <source>
        <dbReference type="ARBA" id="ARBA00023224"/>
    </source>
</evidence>
<feature type="domain" description="Methyl-accepting transducer" evidence="9">
    <location>
        <begin position="270"/>
        <end position="506"/>
    </location>
</feature>
<dbReference type="OrthoDB" id="9781845at2"/>
<dbReference type="GO" id="GO:0006935">
    <property type="term" value="P:chemotaxis"/>
    <property type="evidence" value="ECO:0007669"/>
    <property type="project" value="InterPro"/>
</dbReference>
<keyword evidence="3 8" id="KW-1133">Transmembrane helix</keyword>
<dbReference type="GO" id="GO:0004888">
    <property type="term" value="F:transmembrane signaling receptor activity"/>
    <property type="evidence" value="ECO:0007669"/>
    <property type="project" value="InterPro"/>
</dbReference>
<reference evidence="12" key="1">
    <citation type="submission" date="2017-05" db="EMBL/GenBank/DDBJ databases">
        <authorList>
            <person name="Sharma S."/>
            <person name="Sidhu C."/>
            <person name="Pinnaka A.K."/>
        </authorList>
    </citation>
    <scope>NUCLEOTIDE SEQUENCE [LARGE SCALE GENOMIC DNA]</scope>
    <source>
        <strain evidence="12">AK93</strain>
    </source>
</reference>
<evidence type="ECO:0000256" key="4">
    <source>
        <dbReference type="ARBA" id="ARBA00023136"/>
    </source>
</evidence>
<dbReference type="Gene3D" id="1.10.287.950">
    <property type="entry name" value="Methyl-accepting chemotaxis protein"/>
    <property type="match status" value="1"/>
</dbReference>
<gene>
    <name evidence="11" type="ORF">CAL65_19250</name>
</gene>